<dbReference type="GO" id="GO:0008810">
    <property type="term" value="F:cellulase activity"/>
    <property type="evidence" value="ECO:0007669"/>
    <property type="project" value="UniProtKB-EC"/>
</dbReference>
<protein>
    <recommendedName>
        <fullName evidence="3">cellulase</fullName>
        <ecNumber evidence="3">3.2.1.4</ecNumber>
    </recommendedName>
</protein>
<dbReference type="RefSeq" id="WP_109906838.1">
    <property type="nucleotide sequence ID" value="NZ_QGLE01000008.1"/>
</dbReference>
<evidence type="ECO:0000256" key="6">
    <source>
        <dbReference type="ARBA" id="ARBA00023295"/>
    </source>
</evidence>
<keyword evidence="6" id="KW-0326">Glycosidase</keyword>
<name>A0A317E4L6_9PROT</name>
<keyword evidence="8" id="KW-0732">Signal</keyword>
<dbReference type="PRINTS" id="PR00735">
    <property type="entry name" value="GLHYDRLASE8"/>
</dbReference>
<evidence type="ECO:0000256" key="1">
    <source>
        <dbReference type="ARBA" id="ARBA00000966"/>
    </source>
</evidence>
<comment type="catalytic activity">
    <reaction evidence="1">
        <text>Endohydrolysis of (1-&gt;4)-beta-D-glucosidic linkages in cellulose, lichenin and cereal beta-D-glucans.</text>
        <dbReference type="EC" id="3.2.1.4"/>
    </reaction>
</comment>
<dbReference type="EC" id="3.2.1.4" evidence="3"/>
<evidence type="ECO:0000313" key="10">
    <source>
        <dbReference type="Proteomes" id="UP000245461"/>
    </source>
</evidence>
<feature type="chain" id="PRO_5016299659" description="cellulase" evidence="8">
    <location>
        <begin position="24"/>
        <end position="347"/>
    </location>
</feature>
<comment type="caution">
    <text evidence="9">The sequence shown here is derived from an EMBL/GenBank/DDBJ whole genome shotgun (WGS) entry which is preliminary data.</text>
</comment>
<dbReference type="InterPro" id="IPR002037">
    <property type="entry name" value="Glyco_hydro_8"/>
</dbReference>
<keyword evidence="7" id="KW-0119">Carbohydrate metabolism</keyword>
<feature type="signal peptide" evidence="8">
    <location>
        <begin position="1"/>
        <end position="23"/>
    </location>
</feature>
<gene>
    <name evidence="9" type="ORF">DKG74_14230</name>
</gene>
<organism evidence="9 10">
    <name type="scientific">Zavarzinia aquatilis</name>
    <dbReference type="NCBI Taxonomy" id="2211142"/>
    <lineage>
        <taxon>Bacteria</taxon>
        <taxon>Pseudomonadati</taxon>
        <taxon>Pseudomonadota</taxon>
        <taxon>Alphaproteobacteria</taxon>
        <taxon>Rhodospirillales</taxon>
        <taxon>Zavarziniaceae</taxon>
        <taxon>Zavarzinia</taxon>
    </lineage>
</organism>
<reference evidence="9 10" key="1">
    <citation type="submission" date="2018-05" db="EMBL/GenBank/DDBJ databases">
        <title>Zavarzinia sp. HR-AS.</title>
        <authorList>
            <person name="Lee Y."/>
            <person name="Jeon C.O."/>
        </authorList>
    </citation>
    <scope>NUCLEOTIDE SEQUENCE [LARGE SCALE GENOMIC DNA]</scope>
    <source>
        <strain evidence="9 10">HR-AS</strain>
    </source>
</reference>
<comment type="similarity">
    <text evidence="2">Belongs to the glycosyl hydrolase 8 (cellulase D) family.</text>
</comment>
<keyword evidence="5" id="KW-0136">Cellulose degradation</keyword>
<evidence type="ECO:0000256" key="5">
    <source>
        <dbReference type="ARBA" id="ARBA00023001"/>
    </source>
</evidence>
<keyword evidence="10" id="KW-1185">Reference proteome</keyword>
<evidence type="ECO:0000256" key="7">
    <source>
        <dbReference type="ARBA" id="ARBA00023326"/>
    </source>
</evidence>
<dbReference type="GO" id="GO:0030245">
    <property type="term" value="P:cellulose catabolic process"/>
    <property type="evidence" value="ECO:0007669"/>
    <property type="project" value="UniProtKB-KW"/>
</dbReference>
<keyword evidence="7" id="KW-0624">Polysaccharide degradation</keyword>
<evidence type="ECO:0000256" key="4">
    <source>
        <dbReference type="ARBA" id="ARBA00022801"/>
    </source>
</evidence>
<dbReference type="InterPro" id="IPR008928">
    <property type="entry name" value="6-hairpin_glycosidase_sf"/>
</dbReference>
<evidence type="ECO:0000313" key="9">
    <source>
        <dbReference type="EMBL" id="PWR21160.1"/>
    </source>
</evidence>
<dbReference type="AlphaFoldDB" id="A0A317E4L6"/>
<dbReference type="InterPro" id="IPR012341">
    <property type="entry name" value="6hp_glycosidase-like_sf"/>
</dbReference>
<dbReference type="EMBL" id="QGLE01000008">
    <property type="protein sequence ID" value="PWR21160.1"/>
    <property type="molecule type" value="Genomic_DNA"/>
</dbReference>
<evidence type="ECO:0000256" key="3">
    <source>
        <dbReference type="ARBA" id="ARBA00012601"/>
    </source>
</evidence>
<sequence length="347" mass="37836">MGRGLWLLLVLAPWLALAGAAHAQAPVPWTDFKGRFLTEDGRVIDNGNGKVSHSEGQGYAMLLAVVADDRPAFDLIWSWTRGHLQRQQDGLFSWRYDPGAANPVEDPNDAADGDIFIAWALTRGGERWADPALSEEATRIRKAIRQKLVVEAGGRLLLLPGIDGFRVETEKGKQGNTPPDLILNPSYYVFPAFADFHTIAPDEGWDRLAADGMTLLLDARFGRYGLPPDWLLVTGDGRLAPAPGWPPRFGYDALRVPLYLAWGRAPAAQLTTLSAWFRGTYGALPAWVDLATGKLAEYQAARGLQAVAGLVLGTRDVAAEVPMADDNYYSAVLALLVVAAWHDLSRP</sequence>
<dbReference type="SUPFAM" id="SSF48208">
    <property type="entry name" value="Six-hairpin glycosidases"/>
    <property type="match status" value="1"/>
</dbReference>
<evidence type="ECO:0000256" key="8">
    <source>
        <dbReference type="SAM" id="SignalP"/>
    </source>
</evidence>
<dbReference type="Gene3D" id="1.50.10.10">
    <property type="match status" value="1"/>
</dbReference>
<proteinExistence type="inferred from homology"/>
<dbReference type="Proteomes" id="UP000245461">
    <property type="component" value="Unassembled WGS sequence"/>
</dbReference>
<dbReference type="Pfam" id="PF01270">
    <property type="entry name" value="Glyco_hydro_8"/>
    <property type="match status" value="1"/>
</dbReference>
<evidence type="ECO:0000256" key="2">
    <source>
        <dbReference type="ARBA" id="ARBA00009209"/>
    </source>
</evidence>
<dbReference type="OrthoDB" id="9766708at2"/>
<keyword evidence="4" id="KW-0378">Hydrolase</keyword>
<accession>A0A317E4L6</accession>